<feature type="zinc finger region" description="C3H1-type" evidence="4">
    <location>
        <begin position="34"/>
        <end position="62"/>
    </location>
</feature>
<dbReference type="STRING" id="53468.A0A3P6I7G2"/>
<dbReference type="GO" id="GO:0005689">
    <property type="term" value="C:U12-type spliceosomal complex"/>
    <property type="evidence" value="ECO:0007669"/>
    <property type="project" value="TreeGrafter"/>
</dbReference>
<keyword evidence="2 4" id="KW-0863">Zinc-finger</keyword>
<keyword evidence="7" id="KW-1185">Reference proteome</keyword>
<dbReference type="EMBL" id="UXSR01005450">
    <property type="protein sequence ID" value="VDD82083.1"/>
    <property type="molecule type" value="Genomic_DNA"/>
</dbReference>
<name>A0A3P6I7G2_MESCO</name>
<keyword evidence="3 4" id="KW-0862">Zinc</keyword>
<dbReference type="AlphaFoldDB" id="A0A3P6I7G2"/>
<dbReference type="OrthoDB" id="2417221at2759"/>
<evidence type="ECO:0000313" key="7">
    <source>
        <dbReference type="Proteomes" id="UP000267029"/>
    </source>
</evidence>
<evidence type="ECO:0000256" key="1">
    <source>
        <dbReference type="ARBA" id="ARBA00022723"/>
    </source>
</evidence>
<dbReference type="SUPFAM" id="SSF90229">
    <property type="entry name" value="CCCH zinc finger"/>
    <property type="match status" value="1"/>
</dbReference>
<evidence type="ECO:0000256" key="2">
    <source>
        <dbReference type="ARBA" id="ARBA00022771"/>
    </source>
</evidence>
<evidence type="ECO:0000259" key="5">
    <source>
        <dbReference type="PROSITE" id="PS50103"/>
    </source>
</evidence>
<proteinExistence type="predicted"/>
<protein>
    <recommendedName>
        <fullName evidence="5">C3H1-type domain-containing protein</fullName>
    </recommendedName>
</protein>
<dbReference type="Proteomes" id="UP000267029">
    <property type="component" value="Unassembled WGS sequence"/>
</dbReference>
<feature type="domain" description="C3H1-type" evidence="5">
    <location>
        <begin position="34"/>
        <end position="62"/>
    </location>
</feature>
<dbReference type="Pfam" id="PF00642">
    <property type="entry name" value="zf-CCCH"/>
    <property type="match status" value="1"/>
</dbReference>
<keyword evidence="1 4" id="KW-0479">Metal-binding</keyword>
<evidence type="ECO:0000313" key="6">
    <source>
        <dbReference type="EMBL" id="VDD82083.1"/>
    </source>
</evidence>
<dbReference type="InterPro" id="IPR036855">
    <property type="entry name" value="Znf_CCCH_sf"/>
</dbReference>
<evidence type="ECO:0000256" key="3">
    <source>
        <dbReference type="ARBA" id="ARBA00022833"/>
    </source>
</evidence>
<evidence type="ECO:0000256" key="4">
    <source>
        <dbReference type="PROSITE-ProRule" id="PRU00723"/>
    </source>
</evidence>
<dbReference type="Gene3D" id="4.10.1000.10">
    <property type="entry name" value="Zinc finger, CCCH-type"/>
    <property type="match status" value="1"/>
</dbReference>
<dbReference type="PANTHER" id="PTHR16465">
    <property type="entry name" value="NUCLEASE-RELATED"/>
    <property type="match status" value="1"/>
</dbReference>
<dbReference type="PROSITE" id="PS50103">
    <property type="entry name" value="ZF_C3H1"/>
    <property type="match status" value="1"/>
</dbReference>
<sequence length="123" mass="14056">MVNRRNHLKGARHVQVRLEHLNPFRDPVEVLAAERSKQRCVSFIRTGVCQYGAACRFSHLTQEDVSVLVAASAPVEEPLQALVELEEAVRWRRDALGKKWLVNAFRREDLPPSIRRCLEDGEG</sequence>
<reference evidence="6 7" key="1">
    <citation type="submission" date="2018-10" db="EMBL/GenBank/DDBJ databases">
        <authorList>
            <consortium name="Pathogen Informatics"/>
        </authorList>
    </citation>
    <scope>NUCLEOTIDE SEQUENCE [LARGE SCALE GENOMIC DNA]</scope>
</reference>
<accession>A0A3P6I7G2</accession>
<dbReference type="GO" id="GO:0008270">
    <property type="term" value="F:zinc ion binding"/>
    <property type="evidence" value="ECO:0007669"/>
    <property type="project" value="UniProtKB-KW"/>
</dbReference>
<dbReference type="PANTHER" id="PTHR16465:SF0">
    <property type="entry name" value="ZINC FINGER MATRIN-TYPE PROTEIN 5"/>
    <property type="match status" value="1"/>
</dbReference>
<dbReference type="InterPro" id="IPR000571">
    <property type="entry name" value="Znf_CCCH"/>
</dbReference>
<gene>
    <name evidence="6" type="ORF">MCOS_LOCUS8086</name>
</gene>
<organism evidence="6 7">
    <name type="scientific">Mesocestoides corti</name>
    <name type="common">Flatworm</name>
    <dbReference type="NCBI Taxonomy" id="53468"/>
    <lineage>
        <taxon>Eukaryota</taxon>
        <taxon>Metazoa</taxon>
        <taxon>Spiralia</taxon>
        <taxon>Lophotrochozoa</taxon>
        <taxon>Platyhelminthes</taxon>
        <taxon>Cestoda</taxon>
        <taxon>Eucestoda</taxon>
        <taxon>Cyclophyllidea</taxon>
        <taxon>Mesocestoididae</taxon>
        <taxon>Mesocestoides</taxon>
    </lineage>
</organism>